<dbReference type="InterPro" id="IPR000045">
    <property type="entry name" value="Prepilin_IV_endopep_pep"/>
</dbReference>
<dbReference type="PANTHER" id="PTHR30487:SF0">
    <property type="entry name" value="PREPILIN LEADER PEPTIDASE_N-METHYLTRANSFERASE-RELATED"/>
    <property type="match status" value="1"/>
</dbReference>
<dbReference type="Proteomes" id="UP000192448">
    <property type="component" value="Unassembled WGS sequence"/>
</dbReference>
<dbReference type="OrthoDB" id="4428077at2"/>
<dbReference type="Pfam" id="PF01478">
    <property type="entry name" value="Peptidase_A24"/>
    <property type="match status" value="1"/>
</dbReference>
<evidence type="ECO:0000256" key="1">
    <source>
        <dbReference type="ARBA" id="ARBA00005801"/>
    </source>
</evidence>
<comment type="similarity">
    <text evidence="1">Belongs to the peptidase A24 family.</text>
</comment>
<dbReference type="InterPro" id="IPR050882">
    <property type="entry name" value="Prepilin_peptidase/N-MTase"/>
</dbReference>
<keyword evidence="2" id="KW-0472">Membrane</keyword>
<evidence type="ECO:0000313" key="4">
    <source>
        <dbReference type="EMBL" id="ORA35007.1"/>
    </source>
</evidence>
<feature type="transmembrane region" description="Helical" evidence="2">
    <location>
        <begin position="95"/>
        <end position="116"/>
    </location>
</feature>
<reference evidence="4 5" key="1">
    <citation type="submission" date="2017-02" db="EMBL/GenBank/DDBJ databases">
        <title>The new phylogeny of genus Mycobacterium.</title>
        <authorList>
            <person name="Tortoli E."/>
            <person name="Trovato A."/>
            <person name="Cirillo D.M."/>
        </authorList>
    </citation>
    <scope>NUCLEOTIDE SEQUENCE [LARGE SCALE GENOMIC DNA]</scope>
    <source>
        <strain evidence="4 5">RW6</strain>
    </source>
</reference>
<dbReference type="PANTHER" id="PTHR30487">
    <property type="entry name" value="TYPE 4 PREPILIN-LIKE PROTEINS LEADER PEPTIDE-PROCESSING ENZYME"/>
    <property type="match status" value="1"/>
</dbReference>
<dbReference type="Gene3D" id="1.20.120.1220">
    <property type="match status" value="1"/>
</dbReference>
<dbReference type="STRING" id="1927124.BST13_14980"/>
<comment type="caution">
    <text evidence="4">The sequence shown here is derived from an EMBL/GenBank/DDBJ whole genome shotgun (WGS) entry which is preliminary data.</text>
</comment>
<protein>
    <submittedName>
        <fullName evidence="4">Prepilin peptidase</fullName>
    </submittedName>
</protein>
<sequence>MGVLAVGVVLAWLLALCVYDIRQQRLPNWLTLPGSAVILSAAVLFGHGAAAIAGAVALVVAYLLVHLAAPAALGGGDVKLAVGVGALTGIFGPDVWVLAALGAPLLTAVLAAGAAIRGIPTVPHGPSMCVATAAAIGLVVL</sequence>
<keyword evidence="2" id="KW-1133">Transmembrane helix</keyword>
<dbReference type="GO" id="GO:0005886">
    <property type="term" value="C:plasma membrane"/>
    <property type="evidence" value="ECO:0007669"/>
    <property type="project" value="TreeGrafter"/>
</dbReference>
<evidence type="ECO:0000256" key="2">
    <source>
        <dbReference type="SAM" id="Phobius"/>
    </source>
</evidence>
<evidence type="ECO:0000259" key="3">
    <source>
        <dbReference type="Pfam" id="PF01478"/>
    </source>
</evidence>
<proteinExistence type="inferred from homology"/>
<evidence type="ECO:0000313" key="5">
    <source>
        <dbReference type="Proteomes" id="UP000192448"/>
    </source>
</evidence>
<dbReference type="GO" id="GO:0006465">
    <property type="term" value="P:signal peptide processing"/>
    <property type="evidence" value="ECO:0007669"/>
    <property type="project" value="TreeGrafter"/>
</dbReference>
<organism evidence="4 5">
    <name type="scientific">Mycobacterium aquaticum</name>
    <dbReference type="NCBI Taxonomy" id="1927124"/>
    <lineage>
        <taxon>Bacteria</taxon>
        <taxon>Bacillati</taxon>
        <taxon>Actinomycetota</taxon>
        <taxon>Actinomycetes</taxon>
        <taxon>Mycobacteriales</taxon>
        <taxon>Mycobacteriaceae</taxon>
        <taxon>Mycobacterium</taxon>
    </lineage>
</organism>
<gene>
    <name evidence="4" type="ORF">BST13_14980</name>
</gene>
<dbReference type="EMBL" id="MVHF01000013">
    <property type="protein sequence ID" value="ORA35007.1"/>
    <property type="molecule type" value="Genomic_DNA"/>
</dbReference>
<feature type="transmembrane region" description="Helical" evidence="2">
    <location>
        <begin position="27"/>
        <end position="45"/>
    </location>
</feature>
<keyword evidence="5" id="KW-1185">Reference proteome</keyword>
<name>A0A1X0AY42_9MYCO</name>
<accession>A0A1X0AY42</accession>
<dbReference type="GO" id="GO:0004190">
    <property type="term" value="F:aspartic-type endopeptidase activity"/>
    <property type="evidence" value="ECO:0007669"/>
    <property type="project" value="InterPro"/>
</dbReference>
<feature type="domain" description="Prepilin type IV endopeptidase peptidase" evidence="3">
    <location>
        <begin position="8"/>
        <end position="110"/>
    </location>
</feature>
<keyword evidence="2" id="KW-0812">Transmembrane</keyword>
<dbReference type="AlphaFoldDB" id="A0A1X0AY42"/>
<feature type="transmembrane region" description="Helical" evidence="2">
    <location>
        <begin position="52"/>
        <end position="75"/>
    </location>
</feature>